<organism evidence="6 7">
    <name type="scientific">Halalkaliarchaeum desulfuricum</name>
    <dbReference type="NCBI Taxonomy" id="2055893"/>
    <lineage>
        <taxon>Archaea</taxon>
        <taxon>Methanobacteriati</taxon>
        <taxon>Methanobacteriota</taxon>
        <taxon>Stenosarchaea group</taxon>
        <taxon>Halobacteria</taxon>
        <taxon>Halobacteriales</taxon>
        <taxon>Haloferacaceae</taxon>
        <taxon>Halalkaliarchaeum</taxon>
    </lineage>
</organism>
<dbReference type="OrthoDB" id="38238at2157"/>
<dbReference type="GO" id="GO:0004073">
    <property type="term" value="F:aspartate-semialdehyde dehydrogenase activity"/>
    <property type="evidence" value="ECO:0007669"/>
    <property type="project" value="UniProtKB-EC"/>
</dbReference>
<dbReference type="GO" id="GO:0051287">
    <property type="term" value="F:NAD binding"/>
    <property type="evidence" value="ECO:0007669"/>
    <property type="project" value="InterPro"/>
</dbReference>
<sequence>MTVHVGILGATGAVGQRFIQLLDEHPTFELAAVTASEASAGKRYAEAAKWRVDTPIPEEIADMEVVETTPEAVPDDVDLLFSSLPSGVASDVEPAFLEDGYVVSSNSSNDRMAPDVPLTIPEINPDHLGLIEVQREERGWDGALVKNPNCSTITMVPTLSALDEFGLERVRVSTLQAVSGAGYSGVTSMEIIDNALPHIGGEEEKMETESRKLLGSFDGAELDLHDADVSASCNRIPTIDGHLENVFAALAEEPDAEEVREAMRSLPGIDLPSAPDQLIHVFGEEQPDRPQPRLDRTTENGMAVVAGGVETTVDGVKYNCLAHNTIRGAAGASILNGELLVEEGWI</sequence>
<name>A0A343TKN4_9EURY</name>
<accession>A0A343TKN4</accession>
<dbReference type="SUPFAM" id="SSF51735">
    <property type="entry name" value="NAD(P)-binding Rossmann-fold domains"/>
    <property type="match status" value="1"/>
</dbReference>
<evidence type="ECO:0000256" key="4">
    <source>
        <dbReference type="PIRSR" id="PIRSR000148-1"/>
    </source>
</evidence>
<dbReference type="PANTHER" id="PTHR46718:SF1">
    <property type="entry name" value="ASPARTATE-SEMIALDEHYDE DEHYDROGENASE"/>
    <property type="match status" value="1"/>
</dbReference>
<dbReference type="InterPro" id="IPR000534">
    <property type="entry name" value="Semialdehyde_DH_NAD-bd"/>
</dbReference>
<feature type="active site" description="Acyl-thioester intermediate" evidence="4">
    <location>
        <position position="150"/>
    </location>
</feature>
<proteinExistence type="inferred from homology"/>
<keyword evidence="7" id="KW-1185">Reference proteome</keyword>
<dbReference type="CDD" id="cd18130">
    <property type="entry name" value="ASADH_C_arch_fung_like"/>
    <property type="match status" value="1"/>
</dbReference>
<dbReference type="Proteomes" id="UP000263012">
    <property type="component" value="Chromosome"/>
</dbReference>
<dbReference type="EC" id="1.2.1.11" evidence="6"/>
<dbReference type="NCBIfam" id="TIGR00978">
    <property type="entry name" value="asd_EA"/>
    <property type="match status" value="1"/>
</dbReference>
<dbReference type="KEGG" id="hdf:AArcSl_2031"/>
<dbReference type="GeneID" id="37878382"/>
<dbReference type="GO" id="GO:0009088">
    <property type="term" value="P:threonine biosynthetic process"/>
    <property type="evidence" value="ECO:0007669"/>
    <property type="project" value="UniProtKB-ARBA"/>
</dbReference>
<evidence type="ECO:0000259" key="5">
    <source>
        <dbReference type="SMART" id="SM00859"/>
    </source>
</evidence>
<dbReference type="NCBIfam" id="NF006416">
    <property type="entry name" value="PRK08664.1"/>
    <property type="match status" value="1"/>
</dbReference>
<evidence type="ECO:0000256" key="3">
    <source>
        <dbReference type="ARBA" id="ARBA00023002"/>
    </source>
</evidence>
<dbReference type="PANTHER" id="PTHR46718">
    <property type="entry name" value="ASPARTATE-SEMIALDEHYDE DEHYDROGENASE"/>
    <property type="match status" value="1"/>
</dbReference>
<dbReference type="SMART" id="SM00859">
    <property type="entry name" value="Semialdhyde_dh"/>
    <property type="match status" value="1"/>
</dbReference>
<keyword evidence="2" id="KW-0521">NADP</keyword>
<dbReference type="InterPro" id="IPR051823">
    <property type="entry name" value="ASADH-related"/>
</dbReference>
<evidence type="ECO:0000313" key="7">
    <source>
        <dbReference type="Proteomes" id="UP000263012"/>
    </source>
</evidence>
<dbReference type="RefSeq" id="WP_119818591.1">
    <property type="nucleotide sequence ID" value="NZ_CP025066.1"/>
</dbReference>
<feature type="active site" description="Proton acceptor" evidence="4">
    <location>
        <position position="242"/>
    </location>
</feature>
<dbReference type="GO" id="GO:0009086">
    <property type="term" value="P:methionine biosynthetic process"/>
    <property type="evidence" value="ECO:0007669"/>
    <property type="project" value="TreeGrafter"/>
</dbReference>
<dbReference type="InterPro" id="IPR005676">
    <property type="entry name" value="Asp_semi-ald_DH_pep-lack"/>
</dbReference>
<dbReference type="InterPro" id="IPR036291">
    <property type="entry name" value="NAD(P)-bd_dom_sf"/>
</dbReference>
<feature type="domain" description="Semialdehyde dehydrogenase NAD-binding" evidence="5">
    <location>
        <begin position="4"/>
        <end position="131"/>
    </location>
</feature>
<evidence type="ECO:0000256" key="1">
    <source>
        <dbReference type="ARBA" id="ARBA00010584"/>
    </source>
</evidence>
<evidence type="ECO:0000313" key="6">
    <source>
        <dbReference type="EMBL" id="AUX09656.1"/>
    </source>
</evidence>
<dbReference type="SUPFAM" id="SSF55347">
    <property type="entry name" value="Glyceraldehyde-3-phosphate dehydrogenase-like, C-terminal domain"/>
    <property type="match status" value="1"/>
</dbReference>
<dbReference type="Gene3D" id="3.40.50.720">
    <property type="entry name" value="NAD(P)-binding Rossmann-like Domain"/>
    <property type="match status" value="1"/>
</dbReference>
<dbReference type="Gene3D" id="3.30.360.10">
    <property type="entry name" value="Dihydrodipicolinate Reductase, domain 2"/>
    <property type="match status" value="1"/>
</dbReference>
<dbReference type="InterPro" id="IPR012280">
    <property type="entry name" value="Semialdhyde_DH_dimer_dom"/>
</dbReference>
<gene>
    <name evidence="6" type="primary">asd</name>
    <name evidence="6" type="ORF">AArcSl_2031</name>
</gene>
<dbReference type="GO" id="GO:0046983">
    <property type="term" value="F:protein dimerization activity"/>
    <property type="evidence" value="ECO:0007669"/>
    <property type="project" value="InterPro"/>
</dbReference>
<protein>
    <submittedName>
        <fullName evidence="6">Aspartate-semialdehyde dehydrogenase</fullName>
        <ecNumber evidence="6">1.2.1.11</ecNumber>
    </submittedName>
</protein>
<dbReference type="GO" id="GO:0050661">
    <property type="term" value="F:NADP binding"/>
    <property type="evidence" value="ECO:0007669"/>
    <property type="project" value="InterPro"/>
</dbReference>
<dbReference type="Pfam" id="PF01118">
    <property type="entry name" value="Semialdhyde_dh"/>
    <property type="match status" value="1"/>
</dbReference>
<dbReference type="EMBL" id="CP025066">
    <property type="protein sequence ID" value="AUX09656.1"/>
    <property type="molecule type" value="Genomic_DNA"/>
</dbReference>
<keyword evidence="3 6" id="KW-0560">Oxidoreductase</keyword>
<comment type="similarity">
    <text evidence="1">Belongs to the aspartate-semialdehyde dehydrogenase family.</text>
</comment>
<dbReference type="AlphaFoldDB" id="A0A343TKN4"/>
<evidence type="ECO:0000256" key="2">
    <source>
        <dbReference type="ARBA" id="ARBA00022857"/>
    </source>
</evidence>
<dbReference type="PIRSF" id="PIRSF000148">
    <property type="entry name" value="ASA_dh"/>
    <property type="match status" value="1"/>
</dbReference>
<dbReference type="Pfam" id="PF02774">
    <property type="entry name" value="Semialdhyde_dhC"/>
    <property type="match status" value="1"/>
</dbReference>
<reference evidence="7" key="1">
    <citation type="submission" date="2017-11" db="EMBL/GenBank/DDBJ databases">
        <title>Phenotypic and genomic properties of facultatively anaerobic sulfur-reducing natronoarchaea from hypersaline soda lakes.</title>
        <authorList>
            <person name="Sorokin D.Y."/>
            <person name="Kublanov I.V."/>
            <person name="Roman P."/>
            <person name="Sinninghe Damste J.S."/>
            <person name="Golyshin P.N."/>
            <person name="Rojo D."/>
            <person name="Ciordia S."/>
            <person name="Mena M.D.C."/>
            <person name="Ferrer M."/>
            <person name="Messina E."/>
            <person name="Smedile F."/>
            <person name="La Spada G."/>
            <person name="La Cono V."/>
            <person name="Yakimov M.M."/>
        </authorList>
    </citation>
    <scope>NUCLEOTIDE SEQUENCE [LARGE SCALE GENOMIC DNA]</scope>
    <source>
        <strain evidence="7">AArc-Sl</strain>
    </source>
</reference>
<dbReference type="CDD" id="cd02315">
    <property type="entry name" value="ScASADH_like_N"/>
    <property type="match status" value="1"/>
</dbReference>